<feature type="region of interest" description="Disordered" evidence="1">
    <location>
        <begin position="32"/>
        <end position="61"/>
    </location>
</feature>
<keyword evidence="2" id="KW-0732">Signal</keyword>
<evidence type="ECO:0000256" key="2">
    <source>
        <dbReference type="SAM" id="SignalP"/>
    </source>
</evidence>
<sequence length="303" mass="35298">MNKLSKKISLGVISLTAIAIPSLILATSCGETKTVPKKQNTPDDPSVPDKQTPIDTQEPVTQPWQTLTPALKIPKTFDESKSKRLFRELHDDTKTYDEKKQLLKDYTNSNNNESWYEGEWSSKDKEKQFFKGGKLPKSLFLHEPKITELHIGSNITDIEEDFKDISDSYYMHRLRKLTFARNGNFKRFDTTVFQFLKSNELDLTPLYKLEYITPMDPLMVVKVNILKLPKSFDVGKYPLHLTNWPAFLLDDKKVFTLYAYNSRPWDLSQVIPRFGLDENVDIYTVRKYFKIYNTDGVKQTIYE</sequence>
<dbReference type="EMBL" id="PSZO01000041">
    <property type="protein sequence ID" value="TCG10483.1"/>
    <property type="molecule type" value="Genomic_DNA"/>
</dbReference>
<evidence type="ECO:0000313" key="4">
    <source>
        <dbReference type="Proteomes" id="UP000294192"/>
    </source>
</evidence>
<dbReference type="PROSITE" id="PS51257">
    <property type="entry name" value="PROKAR_LIPOPROTEIN"/>
    <property type="match status" value="1"/>
</dbReference>
<dbReference type="Proteomes" id="UP000294192">
    <property type="component" value="Unassembled WGS sequence"/>
</dbReference>
<feature type="signal peptide" evidence="2">
    <location>
        <begin position="1"/>
        <end position="19"/>
    </location>
</feature>
<organism evidence="3 4">
    <name type="scientific">Mycoplasma marinum</name>
    <dbReference type="NCBI Taxonomy" id="1937190"/>
    <lineage>
        <taxon>Bacteria</taxon>
        <taxon>Bacillati</taxon>
        <taxon>Mycoplasmatota</taxon>
        <taxon>Mollicutes</taxon>
        <taxon>Mycoplasmataceae</taxon>
        <taxon>Mycoplasma</taxon>
    </lineage>
</organism>
<name>A0A4R0XIS2_9MOLU</name>
<dbReference type="RefSeq" id="WP_131599582.1">
    <property type="nucleotide sequence ID" value="NZ_CBDBYK010000028.1"/>
</dbReference>
<evidence type="ECO:0008006" key="5">
    <source>
        <dbReference type="Google" id="ProtNLM"/>
    </source>
</evidence>
<proteinExistence type="predicted"/>
<accession>A0A4R0XIS2</accession>
<comment type="caution">
    <text evidence="3">The sequence shown here is derived from an EMBL/GenBank/DDBJ whole genome shotgun (WGS) entry which is preliminary data.</text>
</comment>
<feature type="chain" id="PRO_5020618191" description="Lipoprotein" evidence="2">
    <location>
        <begin position="20"/>
        <end position="303"/>
    </location>
</feature>
<evidence type="ECO:0000256" key="1">
    <source>
        <dbReference type="SAM" id="MobiDB-lite"/>
    </source>
</evidence>
<evidence type="ECO:0000313" key="3">
    <source>
        <dbReference type="EMBL" id="TCG10483.1"/>
    </source>
</evidence>
<keyword evidence="4" id="KW-1185">Reference proteome</keyword>
<protein>
    <recommendedName>
        <fullName evidence="5">Lipoprotein</fullName>
    </recommendedName>
</protein>
<gene>
    <name evidence="3" type="ORF">C4B24_04570</name>
</gene>
<dbReference type="AlphaFoldDB" id="A0A4R0XIS2"/>
<reference evidence="3 4" key="1">
    <citation type="submission" date="2018-02" db="EMBL/GenBank/DDBJ databases">
        <title>Mycoplasma marinum and Mycoplasma todarodis sp. nov., moderately halophilic and psychrotolerant mycoplasmas isolated from cephalopods.</title>
        <authorList>
            <person name="Viver T."/>
        </authorList>
    </citation>
    <scope>NUCLEOTIDE SEQUENCE [LARGE SCALE GENOMIC DNA]</scope>
    <source>
        <strain evidence="3 4">PE</strain>
    </source>
</reference>